<proteinExistence type="predicted"/>
<dbReference type="Proteomes" id="UP000183832">
    <property type="component" value="Unassembled WGS sequence"/>
</dbReference>
<evidence type="ECO:0000313" key="1">
    <source>
        <dbReference type="EMBL" id="CRK89824.1"/>
    </source>
</evidence>
<evidence type="ECO:0000313" key="2">
    <source>
        <dbReference type="Proteomes" id="UP000183832"/>
    </source>
</evidence>
<dbReference type="AlphaFoldDB" id="A0A1J1HP48"/>
<keyword evidence="2" id="KW-1185">Reference proteome</keyword>
<dbReference type="EMBL" id="CVRI01000014">
    <property type="protein sequence ID" value="CRK89824.1"/>
    <property type="molecule type" value="Genomic_DNA"/>
</dbReference>
<organism evidence="1 2">
    <name type="scientific">Clunio marinus</name>
    <dbReference type="NCBI Taxonomy" id="568069"/>
    <lineage>
        <taxon>Eukaryota</taxon>
        <taxon>Metazoa</taxon>
        <taxon>Ecdysozoa</taxon>
        <taxon>Arthropoda</taxon>
        <taxon>Hexapoda</taxon>
        <taxon>Insecta</taxon>
        <taxon>Pterygota</taxon>
        <taxon>Neoptera</taxon>
        <taxon>Endopterygota</taxon>
        <taxon>Diptera</taxon>
        <taxon>Nematocera</taxon>
        <taxon>Chironomoidea</taxon>
        <taxon>Chironomidae</taxon>
        <taxon>Clunio</taxon>
    </lineage>
</organism>
<accession>A0A1J1HP48</accession>
<reference evidence="1 2" key="1">
    <citation type="submission" date="2015-04" db="EMBL/GenBank/DDBJ databases">
        <authorList>
            <person name="Syromyatnikov M.Y."/>
            <person name="Popov V.N."/>
        </authorList>
    </citation>
    <scope>NUCLEOTIDE SEQUENCE [LARGE SCALE GENOMIC DNA]</scope>
</reference>
<name>A0A1J1HP48_9DIPT</name>
<protein>
    <submittedName>
        <fullName evidence="1">CLUMA_CG003546, isoform A</fullName>
    </submittedName>
</protein>
<gene>
    <name evidence="1" type="ORF">CLUMA_CG003546</name>
</gene>
<sequence>MLVAFKVDTPLFIKSITTMKVIWNFISFLNLQSLDILKSDGSFVQLPMLSREAKASCTLNKTYRFHAFAR</sequence>